<dbReference type="EMBL" id="JAMQOP010000002">
    <property type="protein sequence ID" value="MDS0299980.1"/>
    <property type="molecule type" value="Genomic_DNA"/>
</dbReference>
<sequence>MDEHPADTPMGAFVGRLLRFQTTDGAEAEAQTWLREKFEEFDFDVYEWTADAETLASHSSFPDDPDEIDVSDRPSVAGVAEFGDPDAGPTLVLNGHTDVVPADTENWSSDPYEPVWTDGEHGVELTARGAADMKSGLGACVFAARDLLERAESGELAGVNGRVVVEAVVGEEEGGIGAAAGALDNPYPFDRDAAIVAEPTELRCVTATEGTVMKRLRIRGRAAHAATRWKGEDVLPHFERIRQAFFELESERGESVSHPLYDDYPIPWPVVVGIVRAGSWSSSVAGTLTAEWRFGVAPGETVDEVEAQYEERLADVVADSEWLSEHPPSFERFTIQFEPAEIDAGEPVVESLRAAMTDTGHADTDPTGATYGADSRHYVAAGIPTVVYGPGTVEQAHFPDETIPWGEVETARKTFVEAAARYLRTVGRTGE</sequence>
<dbReference type="Pfam" id="PF07687">
    <property type="entry name" value="M20_dimer"/>
    <property type="match status" value="1"/>
</dbReference>
<reference evidence="4 5" key="1">
    <citation type="submission" date="2022-06" db="EMBL/GenBank/DDBJ databases">
        <title>Halogeometricum sp. a new haloarchaeum isolate from saline soil.</title>
        <authorList>
            <person name="Strakova D."/>
            <person name="Galisteo C."/>
            <person name="Sanchez-Porro C."/>
            <person name="Ventosa A."/>
        </authorList>
    </citation>
    <scope>NUCLEOTIDE SEQUENCE [LARGE SCALE GENOMIC DNA]</scope>
    <source>
        <strain evidence="4 5">S1BR25-6</strain>
    </source>
</reference>
<keyword evidence="5" id="KW-1185">Reference proteome</keyword>
<dbReference type="InterPro" id="IPR036264">
    <property type="entry name" value="Bact_exopeptidase_dim_dom"/>
</dbReference>
<evidence type="ECO:0000259" key="3">
    <source>
        <dbReference type="Pfam" id="PF07687"/>
    </source>
</evidence>
<protein>
    <submittedName>
        <fullName evidence="4">M20/M25/M40 family metallo-hydrolase</fullName>
    </submittedName>
</protein>
<evidence type="ECO:0000313" key="4">
    <source>
        <dbReference type="EMBL" id="MDS0299980.1"/>
    </source>
</evidence>
<dbReference type="InterPro" id="IPR011650">
    <property type="entry name" value="Peptidase_M20_dimer"/>
</dbReference>
<dbReference type="Proteomes" id="UP001257060">
    <property type="component" value="Unassembled WGS sequence"/>
</dbReference>
<feature type="domain" description="Peptidase M20 dimerisation" evidence="3">
    <location>
        <begin position="209"/>
        <end position="316"/>
    </location>
</feature>
<dbReference type="Pfam" id="PF01546">
    <property type="entry name" value="Peptidase_M20"/>
    <property type="match status" value="1"/>
</dbReference>
<name>A0ABU2GGP2_9EURY</name>
<accession>A0ABU2GGP2</accession>
<dbReference type="InterPro" id="IPR002933">
    <property type="entry name" value="Peptidase_M20"/>
</dbReference>
<dbReference type="SUPFAM" id="SSF53187">
    <property type="entry name" value="Zn-dependent exopeptidases"/>
    <property type="match status" value="1"/>
</dbReference>
<evidence type="ECO:0000256" key="2">
    <source>
        <dbReference type="ARBA" id="ARBA00022801"/>
    </source>
</evidence>
<comment type="caution">
    <text evidence="4">The sequence shown here is derived from an EMBL/GenBank/DDBJ whole genome shotgun (WGS) entry which is preliminary data.</text>
</comment>
<dbReference type="PANTHER" id="PTHR43808:SF25">
    <property type="entry name" value="PEPTIDASE M20 DIMERISATION DOMAIN-CONTAINING PROTEIN"/>
    <property type="match status" value="1"/>
</dbReference>
<gene>
    <name evidence="4" type="ORF">NDI76_14630</name>
</gene>
<dbReference type="PANTHER" id="PTHR43808">
    <property type="entry name" value="ACETYLORNITHINE DEACETYLASE"/>
    <property type="match status" value="1"/>
</dbReference>
<evidence type="ECO:0000313" key="5">
    <source>
        <dbReference type="Proteomes" id="UP001257060"/>
    </source>
</evidence>
<dbReference type="SUPFAM" id="SSF55031">
    <property type="entry name" value="Bacterial exopeptidase dimerisation domain"/>
    <property type="match status" value="1"/>
</dbReference>
<keyword evidence="1" id="KW-0479">Metal-binding</keyword>
<organism evidence="4 5">
    <name type="scientific">Halogeometricum salsisoli</name>
    <dbReference type="NCBI Taxonomy" id="2950536"/>
    <lineage>
        <taxon>Archaea</taxon>
        <taxon>Methanobacteriati</taxon>
        <taxon>Methanobacteriota</taxon>
        <taxon>Stenosarchaea group</taxon>
        <taxon>Halobacteria</taxon>
        <taxon>Halobacteriales</taxon>
        <taxon>Haloferacaceae</taxon>
        <taxon>Halogeometricum</taxon>
    </lineage>
</organism>
<evidence type="ECO:0000256" key="1">
    <source>
        <dbReference type="ARBA" id="ARBA00022723"/>
    </source>
</evidence>
<keyword evidence="2" id="KW-0378">Hydrolase</keyword>
<dbReference type="RefSeq" id="WP_310924827.1">
    <property type="nucleotide sequence ID" value="NZ_JAMQOP010000002.1"/>
</dbReference>
<dbReference type="InterPro" id="IPR050072">
    <property type="entry name" value="Peptidase_M20A"/>
</dbReference>
<dbReference type="Gene3D" id="3.40.630.10">
    <property type="entry name" value="Zn peptidases"/>
    <property type="match status" value="1"/>
</dbReference>
<dbReference type="Gene3D" id="3.30.70.360">
    <property type="match status" value="1"/>
</dbReference>
<proteinExistence type="predicted"/>